<dbReference type="AlphaFoldDB" id="A0A5D0TTL5"/>
<sequence>MAGPGAYVFGDEERREVEDVLRGGHLSRYGSGDDPGFTQKVHTLEREFAAHCGVAHEESALLTIQGCVSCGAKSQVDSR</sequence>
<proteinExistence type="predicted"/>
<dbReference type="Proteomes" id="UP000322634">
    <property type="component" value="Unassembled WGS sequence"/>
</dbReference>
<protein>
    <submittedName>
        <fullName evidence="1">Uncharacterized protein</fullName>
    </submittedName>
</protein>
<reference evidence="1 2" key="1">
    <citation type="submission" date="2019-08" db="EMBL/GenBank/DDBJ databases">
        <title>Actinomadura sp. nov. CYP1-5 isolated from mountain soil.</title>
        <authorList>
            <person name="Songsumanus A."/>
            <person name="Kuncharoen N."/>
            <person name="Kudo T."/>
            <person name="Yuki M."/>
            <person name="Igarashi Y."/>
            <person name="Tanasupawat S."/>
        </authorList>
    </citation>
    <scope>NUCLEOTIDE SEQUENCE [LARGE SCALE GENOMIC DNA]</scope>
    <source>
        <strain evidence="1 2">GKU157</strain>
    </source>
</reference>
<keyword evidence="2" id="KW-1185">Reference proteome</keyword>
<organism evidence="1 2">
    <name type="scientific">Actinomadura syzygii</name>
    <dbReference type="NCBI Taxonomy" id="1427538"/>
    <lineage>
        <taxon>Bacteria</taxon>
        <taxon>Bacillati</taxon>
        <taxon>Actinomycetota</taxon>
        <taxon>Actinomycetes</taxon>
        <taxon>Streptosporangiales</taxon>
        <taxon>Thermomonosporaceae</taxon>
        <taxon>Actinomadura</taxon>
    </lineage>
</organism>
<name>A0A5D0TTL5_9ACTN</name>
<evidence type="ECO:0000313" key="1">
    <source>
        <dbReference type="EMBL" id="TYC08662.1"/>
    </source>
</evidence>
<dbReference type="EMBL" id="VSFF01000016">
    <property type="protein sequence ID" value="TYC08662.1"/>
    <property type="molecule type" value="Genomic_DNA"/>
</dbReference>
<accession>A0A5D0TTL5</accession>
<comment type="caution">
    <text evidence="1">The sequence shown here is derived from an EMBL/GenBank/DDBJ whole genome shotgun (WGS) entry which is preliminary data.</text>
</comment>
<evidence type="ECO:0000313" key="2">
    <source>
        <dbReference type="Proteomes" id="UP000322634"/>
    </source>
</evidence>
<dbReference type="RefSeq" id="WP_148355025.1">
    <property type="nucleotide sequence ID" value="NZ_JBHSBF010000002.1"/>
</dbReference>
<gene>
    <name evidence="1" type="ORF">FXF65_37890</name>
</gene>